<dbReference type="RefSeq" id="XP_020126475.1">
    <property type="nucleotide sequence ID" value="XM_020278196.1"/>
</dbReference>
<sequence length="279" mass="30073">MASPDGSHSCPPAATRARAPIRRWFATAMERLRFGRRRRTSPPQCFARSSSSTSTTSSSSLGFRAAAAAANPPRPAPAARPHPAPAPAHRAALRDRGQPSAGVMAAAEPAAMHALPQAVRRRRKSHLQYILTIFNNTLHLPFTFSATELRPRAPHAVGGEGAGRPGARLREEAREPGARRGTALSGALGRRVGQPACVSAVRLQRTLSSRGSWIGYARRLLPGRHAFKENTGTSGSFGNTSSRNMQPVAISSLQVRTRWLHHPTGFRRLQWSTEGAAVR</sequence>
<keyword evidence="3" id="KW-1185">Reference proteome</keyword>
<dbReference type="AlphaFoldDB" id="A0A1J9RP15"/>
<dbReference type="EMBL" id="MNUE01000064">
    <property type="protein sequence ID" value="OJD30215.1"/>
    <property type="molecule type" value="Genomic_DNA"/>
</dbReference>
<name>A0A1J9RP15_9PEZI</name>
<proteinExistence type="predicted"/>
<comment type="caution">
    <text evidence="2">The sequence shown here is derived from an EMBL/GenBank/DDBJ whole genome shotgun (WGS) entry which is preliminary data.</text>
</comment>
<reference evidence="2 3" key="1">
    <citation type="submission" date="2016-10" db="EMBL/GenBank/DDBJ databases">
        <title>Proteomics and genomics reveal pathogen-plant mechanisms compatible with a hemibiotrophic lifestyle of Diplodia corticola.</title>
        <authorList>
            <person name="Fernandes I."/>
            <person name="De Jonge R."/>
            <person name="Van De Peer Y."/>
            <person name="Devreese B."/>
            <person name="Alves A."/>
            <person name="Esteves A.C."/>
        </authorList>
    </citation>
    <scope>NUCLEOTIDE SEQUENCE [LARGE SCALE GENOMIC DNA]</scope>
    <source>
        <strain evidence="2 3">CBS 112549</strain>
    </source>
</reference>
<gene>
    <name evidence="2" type="ORF">BKCO1_6400042</name>
</gene>
<evidence type="ECO:0000313" key="3">
    <source>
        <dbReference type="Proteomes" id="UP000183809"/>
    </source>
</evidence>
<feature type="compositionally biased region" description="Pro residues" evidence="1">
    <location>
        <begin position="72"/>
        <end position="86"/>
    </location>
</feature>
<accession>A0A1J9RP15</accession>
<dbReference type="GeneID" id="31018457"/>
<evidence type="ECO:0000313" key="2">
    <source>
        <dbReference type="EMBL" id="OJD30215.1"/>
    </source>
</evidence>
<feature type="region of interest" description="Disordered" evidence="1">
    <location>
        <begin position="153"/>
        <end position="181"/>
    </location>
</feature>
<organism evidence="2 3">
    <name type="scientific">Diplodia corticola</name>
    <dbReference type="NCBI Taxonomy" id="236234"/>
    <lineage>
        <taxon>Eukaryota</taxon>
        <taxon>Fungi</taxon>
        <taxon>Dikarya</taxon>
        <taxon>Ascomycota</taxon>
        <taxon>Pezizomycotina</taxon>
        <taxon>Dothideomycetes</taxon>
        <taxon>Dothideomycetes incertae sedis</taxon>
        <taxon>Botryosphaeriales</taxon>
        <taxon>Botryosphaeriaceae</taxon>
        <taxon>Diplodia</taxon>
    </lineage>
</organism>
<protein>
    <submittedName>
        <fullName evidence="2">Uncharacterized protein</fullName>
    </submittedName>
</protein>
<feature type="compositionally biased region" description="Low complexity" evidence="1">
    <location>
        <begin position="49"/>
        <end position="71"/>
    </location>
</feature>
<feature type="compositionally biased region" description="Basic and acidic residues" evidence="1">
    <location>
        <begin position="168"/>
        <end position="178"/>
    </location>
</feature>
<feature type="region of interest" description="Disordered" evidence="1">
    <location>
        <begin position="1"/>
        <end position="104"/>
    </location>
</feature>
<evidence type="ECO:0000256" key="1">
    <source>
        <dbReference type="SAM" id="MobiDB-lite"/>
    </source>
</evidence>
<dbReference type="Proteomes" id="UP000183809">
    <property type="component" value="Unassembled WGS sequence"/>
</dbReference>